<evidence type="ECO:0000256" key="3">
    <source>
        <dbReference type="ARBA" id="ARBA00022827"/>
    </source>
</evidence>
<protein>
    <recommendedName>
        <fullName evidence="8">Dihydrolipoyl dehydrogenase</fullName>
        <ecNumber evidence="8">1.8.1.4</ecNumber>
    </recommendedName>
</protein>
<dbReference type="EC" id="1.8.1.4" evidence="8"/>
<dbReference type="NCBIfam" id="TIGR01350">
    <property type="entry name" value="lipoamide_DH"/>
    <property type="match status" value="1"/>
</dbReference>
<evidence type="ECO:0000256" key="7">
    <source>
        <dbReference type="ARBA" id="ARBA00023284"/>
    </source>
</evidence>
<name>A0ABP0RNU5_9DINO</name>
<evidence type="ECO:0000256" key="4">
    <source>
        <dbReference type="ARBA" id="ARBA00023002"/>
    </source>
</evidence>
<accession>A0ABP0RNU5</accession>
<evidence type="ECO:0000256" key="5">
    <source>
        <dbReference type="ARBA" id="ARBA00023027"/>
    </source>
</evidence>
<dbReference type="EMBL" id="CAXAMM010041995">
    <property type="protein sequence ID" value="CAK9102303.1"/>
    <property type="molecule type" value="Genomic_DNA"/>
</dbReference>
<dbReference type="PROSITE" id="PS00076">
    <property type="entry name" value="PYRIDINE_REDOX_1"/>
    <property type="match status" value="1"/>
</dbReference>
<evidence type="ECO:0000256" key="6">
    <source>
        <dbReference type="ARBA" id="ARBA00023157"/>
    </source>
</evidence>
<feature type="domain" description="FAD/NAD(P)-binding" evidence="10">
    <location>
        <begin position="382"/>
        <end position="709"/>
    </location>
</feature>
<keyword evidence="6" id="KW-1015">Disulfide bond</keyword>
<dbReference type="InterPro" id="IPR004099">
    <property type="entry name" value="Pyr_nucl-diS_OxRdtase_dimer"/>
</dbReference>
<comment type="catalytic activity">
    <reaction evidence="8">
        <text>N(6)-[(R)-dihydrolipoyl]-L-lysyl-[protein] + NAD(+) = N(6)-[(R)-lipoyl]-L-lysyl-[protein] + NADH + H(+)</text>
        <dbReference type="Rhea" id="RHEA:15045"/>
        <dbReference type="Rhea" id="RHEA-COMP:10474"/>
        <dbReference type="Rhea" id="RHEA-COMP:10475"/>
        <dbReference type="ChEBI" id="CHEBI:15378"/>
        <dbReference type="ChEBI" id="CHEBI:57540"/>
        <dbReference type="ChEBI" id="CHEBI:57945"/>
        <dbReference type="ChEBI" id="CHEBI:83099"/>
        <dbReference type="ChEBI" id="CHEBI:83100"/>
        <dbReference type="EC" id="1.8.1.4"/>
    </reaction>
</comment>
<dbReference type="PRINTS" id="PR00368">
    <property type="entry name" value="FADPNR"/>
</dbReference>
<keyword evidence="3 8" id="KW-0274">FAD</keyword>
<keyword evidence="2 8" id="KW-0285">Flavoprotein</keyword>
<comment type="miscellaneous">
    <text evidence="8">The active site is a redox-active disulfide bond.</text>
</comment>
<evidence type="ECO:0000256" key="1">
    <source>
        <dbReference type="ARBA" id="ARBA00007532"/>
    </source>
</evidence>
<dbReference type="Gene3D" id="3.30.390.30">
    <property type="match status" value="1"/>
</dbReference>
<dbReference type="PANTHER" id="PTHR22912:SF151">
    <property type="entry name" value="DIHYDROLIPOYL DEHYDROGENASE, MITOCHONDRIAL"/>
    <property type="match status" value="1"/>
</dbReference>
<organism evidence="11 12">
    <name type="scientific">Durusdinium trenchii</name>
    <dbReference type="NCBI Taxonomy" id="1381693"/>
    <lineage>
        <taxon>Eukaryota</taxon>
        <taxon>Sar</taxon>
        <taxon>Alveolata</taxon>
        <taxon>Dinophyceae</taxon>
        <taxon>Suessiales</taxon>
        <taxon>Symbiodiniaceae</taxon>
        <taxon>Durusdinium</taxon>
    </lineage>
</organism>
<proteinExistence type="inferred from homology"/>
<gene>
    <name evidence="11" type="ORF">SCF082_LOCUS47816</name>
</gene>
<comment type="cofactor">
    <cofactor evidence="8">
        <name>FAD</name>
        <dbReference type="ChEBI" id="CHEBI:57692"/>
    </cofactor>
    <text evidence="8">Binds 1 FAD per subunit.</text>
</comment>
<dbReference type="InterPro" id="IPR006258">
    <property type="entry name" value="Lipoamide_DH"/>
</dbReference>
<dbReference type="InterPro" id="IPR012999">
    <property type="entry name" value="Pyr_OxRdtase_I_AS"/>
</dbReference>
<dbReference type="Gene3D" id="3.50.50.60">
    <property type="entry name" value="FAD/NAD(P)-binding domain"/>
    <property type="match status" value="2"/>
</dbReference>
<evidence type="ECO:0000313" key="11">
    <source>
        <dbReference type="EMBL" id="CAK9102303.1"/>
    </source>
</evidence>
<keyword evidence="12" id="KW-1185">Reference proteome</keyword>
<dbReference type="InterPro" id="IPR023753">
    <property type="entry name" value="FAD/NAD-binding_dom"/>
</dbReference>
<evidence type="ECO:0000256" key="2">
    <source>
        <dbReference type="ARBA" id="ARBA00022630"/>
    </source>
</evidence>
<dbReference type="InterPro" id="IPR036188">
    <property type="entry name" value="FAD/NAD-bd_sf"/>
</dbReference>
<evidence type="ECO:0000256" key="8">
    <source>
        <dbReference type="RuleBase" id="RU003692"/>
    </source>
</evidence>
<reference evidence="11 12" key="1">
    <citation type="submission" date="2024-02" db="EMBL/GenBank/DDBJ databases">
        <authorList>
            <person name="Chen Y."/>
            <person name="Shah S."/>
            <person name="Dougan E. K."/>
            <person name="Thang M."/>
            <person name="Chan C."/>
        </authorList>
    </citation>
    <scope>NUCLEOTIDE SEQUENCE [LARGE SCALE GENOMIC DNA]</scope>
</reference>
<dbReference type="InterPro" id="IPR050151">
    <property type="entry name" value="Class-I_Pyr_Nuc-Dis_Oxidored"/>
</dbReference>
<dbReference type="InterPro" id="IPR016156">
    <property type="entry name" value="FAD/NAD-linked_Rdtase_dimer_sf"/>
</dbReference>
<dbReference type="Proteomes" id="UP001642464">
    <property type="component" value="Unassembled WGS sequence"/>
</dbReference>
<comment type="similarity">
    <text evidence="1 8">Belongs to the class-I pyridine nucleotide-disulfide oxidoreductase family.</text>
</comment>
<dbReference type="Pfam" id="PF02852">
    <property type="entry name" value="Pyr_redox_dim"/>
    <property type="match status" value="1"/>
</dbReference>
<evidence type="ECO:0000259" key="10">
    <source>
        <dbReference type="Pfam" id="PF07992"/>
    </source>
</evidence>
<keyword evidence="4 8" id="KW-0560">Oxidoreductase</keyword>
<keyword evidence="7 8" id="KW-0676">Redox-active center</keyword>
<dbReference type="PRINTS" id="PR00411">
    <property type="entry name" value="PNDRDTASEI"/>
</dbReference>
<feature type="domain" description="Pyridine nucleotide-disulphide oxidoreductase dimerisation" evidence="9">
    <location>
        <begin position="729"/>
        <end position="837"/>
    </location>
</feature>
<evidence type="ECO:0000313" key="12">
    <source>
        <dbReference type="Proteomes" id="UP001642464"/>
    </source>
</evidence>
<evidence type="ECO:0000259" key="9">
    <source>
        <dbReference type="Pfam" id="PF02852"/>
    </source>
</evidence>
<dbReference type="PANTHER" id="PTHR22912">
    <property type="entry name" value="DISULFIDE OXIDOREDUCTASE"/>
    <property type="match status" value="1"/>
</dbReference>
<keyword evidence="5 8" id="KW-0520">NAD</keyword>
<dbReference type="SUPFAM" id="SSF55424">
    <property type="entry name" value="FAD/NAD-linked reductases, dimerisation (C-terminal) domain"/>
    <property type="match status" value="1"/>
</dbReference>
<sequence length="849" mass="92737">MQYQLLLAVGEDPVFISRLCAYNVNRLMEIAKLELWFNFVNECAWQYCEAESHRRRYFVMQINIQAHKRMCMVLRWPLGSRNATGTAARTTSLNALALKQRLEGQSEFLDQSTYIRSTKMQNRAFLRALGNSSQLFGKTYVVNPPRWLSMASRLAGGLMSKKSLEKALPGFAHLRSSYLKMLRCYPSSWVALEMQMKASYVISFSPHWRSDLDAFMEGKTEDYVIVDRTEVCLAPVIRRLLPLFVNLQDLWKAVTALEFPVQDCVSARVDVQLRGGNEVEFLVAFTTCGWGCPHGMHTLFQIFQVLKTTAQLNQEGRVTSLGPSICGSKPDAVAQLLKDVQMNIEYFLDLELSLLAKRLKAAKRVKYGCGGHLVRFFSSSEYDLCVVGAGPGGYTGAIKAAQLGLKTVCIDKRGPPGGTCLNVGCIPSKAMLQSSALFHEAKQTFESRGIMGADNLSCDFTKMMENKNAAVKKLTQGIEGLFKRDKVTYLKGYGKLTGPNSVSVAMNDGSEQTITAKNIMLATGSEIIEKLPFVEVDEEQIVSSTGALDLKQVPEKLVVIGGGVIGLELGSVYERLGSKVTVVEFLPTIGGIGIDGEVSKEMQKILKKQGINFMMSTKVTAVEKTGGLVKVTTEAAAGGNAETMDANVVLVCVGRREFRDGLGAEEVGVELDGRKIKVDDTFKTSVPSIYAIGDIIHGPMLAHKAEDEGAMVAEYLATGKHPHLDYNNVPSVLYTHPEVAWVGKSEEMLKQEGVEYRKGKFAFAANGRSIANMDTDGFVKVLSCKKTDKLLGVHIINAIAGDIISGACIGIEYGAASEDLARVCMAHPTVSEVLKGAAQKTAFGKAVSG</sequence>
<dbReference type="Pfam" id="PF07992">
    <property type="entry name" value="Pyr_redox_2"/>
    <property type="match status" value="1"/>
</dbReference>
<dbReference type="SUPFAM" id="SSF51905">
    <property type="entry name" value="FAD/NAD(P)-binding domain"/>
    <property type="match status" value="1"/>
</dbReference>
<comment type="caution">
    <text evidence="11">The sequence shown here is derived from an EMBL/GenBank/DDBJ whole genome shotgun (WGS) entry which is preliminary data.</text>
</comment>